<reference evidence="2" key="1">
    <citation type="journal article" date="2014" name="Science">
        <title>Ancient hybridizations among the ancestral genomes of bread wheat.</title>
        <authorList>
            <consortium name="International Wheat Genome Sequencing Consortium,"/>
            <person name="Marcussen T."/>
            <person name="Sandve S.R."/>
            <person name="Heier L."/>
            <person name="Spannagl M."/>
            <person name="Pfeifer M."/>
            <person name="Jakobsen K.S."/>
            <person name="Wulff B.B."/>
            <person name="Steuernagel B."/>
            <person name="Mayer K.F."/>
            <person name="Olsen O.A."/>
        </authorList>
    </citation>
    <scope>NUCLEOTIDE SEQUENCE [LARGE SCALE GENOMIC DNA]</scope>
    <source>
        <strain evidence="2">cv. AL8/78</strain>
    </source>
</reference>
<dbReference type="Gene3D" id="2.40.70.10">
    <property type="entry name" value="Acid Proteases"/>
    <property type="match status" value="1"/>
</dbReference>
<keyword evidence="2" id="KW-1185">Reference proteome</keyword>
<organism evidence="1 2">
    <name type="scientific">Aegilops tauschii subsp. strangulata</name>
    <name type="common">Goatgrass</name>
    <dbReference type="NCBI Taxonomy" id="200361"/>
    <lineage>
        <taxon>Eukaryota</taxon>
        <taxon>Viridiplantae</taxon>
        <taxon>Streptophyta</taxon>
        <taxon>Embryophyta</taxon>
        <taxon>Tracheophyta</taxon>
        <taxon>Spermatophyta</taxon>
        <taxon>Magnoliopsida</taxon>
        <taxon>Liliopsida</taxon>
        <taxon>Poales</taxon>
        <taxon>Poaceae</taxon>
        <taxon>BOP clade</taxon>
        <taxon>Pooideae</taxon>
        <taxon>Triticodae</taxon>
        <taxon>Triticeae</taxon>
        <taxon>Triticinae</taxon>
        <taxon>Aegilops</taxon>
    </lineage>
</organism>
<protein>
    <submittedName>
        <fullName evidence="1">Uncharacterized protein</fullName>
    </submittedName>
</protein>
<proteinExistence type="predicted"/>
<dbReference type="EnsemblPlants" id="AET6Gv20557000.9">
    <property type="protein sequence ID" value="AET6Gv20557000.9"/>
    <property type="gene ID" value="AET6Gv20557000"/>
</dbReference>
<evidence type="ECO:0000313" key="2">
    <source>
        <dbReference type="Proteomes" id="UP000015105"/>
    </source>
</evidence>
<sequence>MCQGQEFITDFKVISLGVYDAILGMDWLKKHSLMYIDWEARHLSVTIGTGVVELQAVTQDLQQCATISPQELLHSCKQRPWLMLSPQYCSRSRDCRQHHTHLNSQSSRAVHRCI</sequence>
<reference evidence="1" key="3">
    <citation type="journal article" date="2017" name="Nature">
        <title>Genome sequence of the progenitor of the wheat D genome Aegilops tauschii.</title>
        <authorList>
            <person name="Luo M.C."/>
            <person name="Gu Y.Q."/>
            <person name="Puiu D."/>
            <person name="Wang H."/>
            <person name="Twardziok S.O."/>
            <person name="Deal K.R."/>
            <person name="Huo N."/>
            <person name="Zhu T."/>
            <person name="Wang L."/>
            <person name="Wang Y."/>
            <person name="McGuire P.E."/>
            <person name="Liu S."/>
            <person name="Long H."/>
            <person name="Ramasamy R.K."/>
            <person name="Rodriguez J.C."/>
            <person name="Van S.L."/>
            <person name="Yuan L."/>
            <person name="Wang Z."/>
            <person name="Xia Z."/>
            <person name="Xiao L."/>
            <person name="Anderson O.D."/>
            <person name="Ouyang S."/>
            <person name="Liang Y."/>
            <person name="Zimin A.V."/>
            <person name="Pertea G."/>
            <person name="Qi P."/>
            <person name="Bennetzen J.L."/>
            <person name="Dai X."/>
            <person name="Dawson M.W."/>
            <person name="Muller H.G."/>
            <person name="Kugler K."/>
            <person name="Rivarola-Duarte L."/>
            <person name="Spannagl M."/>
            <person name="Mayer K.F.X."/>
            <person name="Lu F.H."/>
            <person name="Bevan M.W."/>
            <person name="Leroy P."/>
            <person name="Li P."/>
            <person name="You F.M."/>
            <person name="Sun Q."/>
            <person name="Liu Z."/>
            <person name="Lyons E."/>
            <person name="Wicker T."/>
            <person name="Salzberg S.L."/>
            <person name="Devos K.M."/>
            <person name="Dvorak J."/>
        </authorList>
    </citation>
    <scope>NUCLEOTIDE SEQUENCE [LARGE SCALE GENOMIC DNA]</scope>
    <source>
        <strain evidence="1">cv. AL8/78</strain>
    </source>
</reference>
<dbReference type="InterPro" id="IPR021109">
    <property type="entry name" value="Peptidase_aspartic_dom_sf"/>
</dbReference>
<evidence type="ECO:0000313" key="1">
    <source>
        <dbReference type="EnsemblPlants" id="AET6Gv20557000.9"/>
    </source>
</evidence>
<accession>A0A453P0D0</accession>
<name>A0A453P0D0_AEGTS</name>
<reference evidence="1" key="5">
    <citation type="journal article" date="2021" name="G3 (Bethesda)">
        <title>Aegilops tauschii genome assembly Aet v5.0 features greater sequence contiguity and improved annotation.</title>
        <authorList>
            <person name="Wang L."/>
            <person name="Zhu T."/>
            <person name="Rodriguez J.C."/>
            <person name="Deal K.R."/>
            <person name="Dubcovsky J."/>
            <person name="McGuire P.E."/>
            <person name="Lux T."/>
            <person name="Spannagl M."/>
            <person name="Mayer K.F.X."/>
            <person name="Baldrich P."/>
            <person name="Meyers B.C."/>
            <person name="Huo N."/>
            <person name="Gu Y.Q."/>
            <person name="Zhou H."/>
            <person name="Devos K.M."/>
            <person name="Bennetzen J.L."/>
            <person name="Unver T."/>
            <person name="Budak H."/>
            <person name="Gulick P.J."/>
            <person name="Galiba G."/>
            <person name="Kalapos B."/>
            <person name="Nelson D.R."/>
            <person name="Li P."/>
            <person name="You F.M."/>
            <person name="Luo M.C."/>
            <person name="Dvorak J."/>
        </authorList>
    </citation>
    <scope>NUCLEOTIDE SEQUENCE [LARGE SCALE GENOMIC DNA]</scope>
    <source>
        <strain evidence="1">cv. AL8/78</strain>
    </source>
</reference>
<reference evidence="2" key="2">
    <citation type="journal article" date="2017" name="Nat. Plants">
        <title>The Aegilops tauschii genome reveals multiple impacts of transposons.</title>
        <authorList>
            <person name="Zhao G."/>
            <person name="Zou C."/>
            <person name="Li K."/>
            <person name="Wang K."/>
            <person name="Li T."/>
            <person name="Gao L."/>
            <person name="Zhang X."/>
            <person name="Wang H."/>
            <person name="Yang Z."/>
            <person name="Liu X."/>
            <person name="Jiang W."/>
            <person name="Mao L."/>
            <person name="Kong X."/>
            <person name="Jiao Y."/>
            <person name="Jia J."/>
        </authorList>
    </citation>
    <scope>NUCLEOTIDE SEQUENCE [LARGE SCALE GENOMIC DNA]</scope>
    <source>
        <strain evidence="2">cv. AL8/78</strain>
    </source>
</reference>
<dbReference type="Proteomes" id="UP000015105">
    <property type="component" value="Chromosome 6D"/>
</dbReference>
<reference evidence="1" key="4">
    <citation type="submission" date="2019-03" db="UniProtKB">
        <authorList>
            <consortium name="EnsemblPlants"/>
        </authorList>
    </citation>
    <scope>IDENTIFICATION</scope>
</reference>
<dbReference type="AlphaFoldDB" id="A0A453P0D0"/>
<dbReference type="Gramene" id="AET6Gv20557000.9">
    <property type="protein sequence ID" value="AET6Gv20557000.9"/>
    <property type="gene ID" value="AET6Gv20557000"/>
</dbReference>